<keyword evidence="4 7" id="KW-0812">Transmembrane</keyword>
<keyword evidence="2 7" id="KW-1003">Cell membrane</keyword>
<dbReference type="RefSeq" id="WP_205721461.1">
    <property type="nucleotide sequence ID" value="NZ_CP070608.1"/>
</dbReference>
<gene>
    <name evidence="7" type="primary">lgt</name>
    <name evidence="8" type="ORF">JR347_15305</name>
</gene>
<evidence type="ECO:0000313" key="8">
    <source>
        <dbReference type="EMBL" id="QSE96948.1"/>
    </source>
</evidence>
<dbReference type="PANTHER" id="PTHR30589:SF0">
    <property type="entry name" value="PHOSPHATIDYLGLYCEROL--PROLIPOPROTEIN DIACYLGLYCERYL TRANSFERASE"/>
    <property type="match status" value="1"/>
</dbReference>
<accession>A0A974WKB1</accession>
<reference evidence="8" key="1">
    <citation type="submission" date="2021-02" db="EMBL/GenBank/DDBJ databases">
        <title>Fulvivirga sp. S481 isolated from sea water.</title>
        <authorList>
            <person name="Bae S.S."/>
            <person name="Baek K."/>
        </authorList>
    </citation>
    <scope>NUCLEOTIDE SEQUENCE</scope>
    <source>
        <strain evidence="8">S481</strain>
    </source>
</reference>
<dbReference type="Pfam" id="PF01790">
    <property type="entry name" value="LGT"/>
    <property type="match status" value="2"/>
</dbReference>
<organism evidence="8 9">
    <name type="scientific">Fulvivirga lutea</name>
    <dbReference type="NCBI Taxonomy" id="2810512"/>
    <lineage>
        <taxon>Bacteria</taxon>
        <taxon>Pseudomonadati</taxon>
        <taxon>Bacteroidota</taxon>
        <taxon>Cytophagia</taxon>
        <taxon>Cytophagales</taxon>
        <taxon>Fulvivirgaceae</taxon>
        <taxon>Fulvivirga</taxon>
    </lineage>
</organism>
<dbReference type="InterPro" id="IPR001640">
    <property type="entry name" value="Lgt"/>
</dbReference>
<evidence type="ECO:0000256" key="2">
    <source>
        <dbReference type="ARBA" id="ARBA00022475"/>
    </source>
</evidence>
<keyword evidence="5 7" id="KW-1133">Transmembrane helix</keyword>
<evidence type="ECO:0000313" key="9">
    <source>
        <dbReference type="Proteomes" id="UP000662783"/>
    </source>
</evidence>
<evidence type="ECO:0000256" key="7">
    <source>
        <dbReference type="HAMAP-Rule" id="MF_01147"/>
    </source>
</evidence>
<comment type="function">
    <text evidence="7">Catalyzes the transfer of the diacylglyceryl group from phosphatidylglycerol to the sulfhydryl group of the N-terminal cysteine of a prolipoprotein, the first step in the formation of mature lipoproteins.</text>
</comment>
<dbReference type="PANTHER" id="PTHR30589">
    <property type="entry name" value="PROLIPOPROTEIN DIACYLGLYCERYL TRANSFERASE"/>
    <property type="match status" value="1"/>
</dbReference>
<dbReference type="KEGG" id="fuv:JR347_15305"/>
<dbReference type="PROSITE" id="PS01311">
    <property type="entry name" value="LGT"/>
    <property type="match status" value="1"/>
</dbReference>
<protein>
    <recommendedName>
        <fullName evidence="7">Phosphatidylglycerol--prolipoprotein diacylglyceryl transferase</fullName>
        <ecNumber evidence="7">2.5.1.145</ecNumber>
    </recommendedName>
</protein>
<proteinExistence type="inferred from homology"/>
<feature type="binding site" evidence="7">
    <location>
        <position position="170"/>
    </location>
    <ligand>
        <name>a 1,2-diacyl-sn-glycero-3-phospho-(1'-sn-glycerol)</name>
        <dbReference type="ChEBI" id="CHEBI:64716"/>
    </ligand>
</feature>
<comment type="pathway">
    <text evidence="7">Protein modification; lipoprotein biosynthesis (diacylglyceryl transfer).</text>
</comment>
<feature type="transmembrane region" description="Helical" evidence="7">
    <location>
        <begin position="27"/>
        <end position="47"/>
    </location>
</feature>
<dbReference type="EMBL" id="CP070608">
    <property type="protein sequence ID" value="QSE96948.1"/>
    <property type="molecule type" value="Genomic_DNA"/>
</dbReference>
<dbReference type="GO" id="GO:0042158">
    <property type="term" value="P:lipoprotein biosynthetic process"/>
    <property type="evidence" value="ECO:0007669"/>
    <property type="project" value="UniProtKB-UniRule"/>
</dbReference>
<evidence type="ECO:0000256" key="6">
    <source>
        <dbReference type="ARBA" id="ARBA00023136"/>
    </source>
</evidence>
<keyword evidence="3 7" id="KW-0808">Transferase</keyword>
<sequence>MSILSYLIWNVDPEFFTIPIIDRPVRWYGLLFALGFLVSQQIMFYLYRKEGKPEKDVETLTIYMIIATVIGARLGHVLFYEPDKYLANPIDILKVWEGGLASHGAAFGILFALWLYTKYDIKIKFFWIIKGLIGIPTSISAKKVTRPGQSYLQVVDRIVIVVALTGCLIRMGNFMNSEIYGLPTKSNFGVLFAKNVEQVFISDSSPIEELSITKKADEPLSEEGYAPVTVHLEFKDQPEILNEESLKRYIDGRFTEIVTNYSYVNEHITLGDEDTIEYQLNQNPDGTFSADVAALGIVRHPTQFYESFTTLMLCFLLFFIWTRYKAKTPAGLLLGLFLIILFGLRFVHELFKENQVAFEDGMALNMGQILSIPLILAGIFILVRALKNGPETIE</sequence>
<name>A0A974WKB1_9BACT</name>
<comment type="catalytic activity">
    <reaction evidence="7">
        <text>L-cysteinyl-[prolipoprotein] + a 1,2-diacyl-sn-glycero-3-phospho-(1'-sn-glycerol) = an S-1,2-diacyl-sn-glyceryl-L-cysteinyl-[prolipoprotein] + sn-glycerol 1-phosphate + H(+)</text>
        <dbReference type="Rhea" id="RHEA:56712"/>
        <dbReference type="Rhea" id="RHEA-COMP:14679"/>
        <dbReference type="Rhea" id="RHEA-COMP:14680"/>
        <dbReference type="ChEBI" id="CHEBI:15378"/>
        <dbReference type="ChEBI" id="CHEBI:29950"/>
        <dbReference type="ChEBI" id="CHEBI:57685"/>
        <dbReference type="ChEBI" id="CHEBI:64716"/>
        <dbReference type="ChEBI" id="CHEBI:140658"/>
        <dbReference type="EC" id="2.5.1.145"/>
    </reaction>
</comment>
<comment type="similarity">
    <text evidence="1 7">Belongs to the Lgt family.</text>
</comment>
<evidence type="ECO:0000256" key="5">
    <source>
        <dbReference type="ARBA" id="ARBA00022989"/>
    </source>
</evidence>
<evidence type="ECO:0000256" key="4">
    <source>
        <dbReference type="ARBA" id="ARBA00022692"/>
    </source>
</evidence>
<keyword evidence="6 7" id="KW-0472">Membrane</keyword>
<dbReference type="GO" id="GO:0005886">
    <property type="term" value="C:plasma membrane"/>
    <property type="evidence" value="ECO:0007669"/>
    <property type="project" value="UniProtKB-SubCell"/>
</dbReference>
<evidence type="ECO:0000256" key="3">
    <source>
        <dbReference type="ARBA" id="ARBA00022679"/>
    </source>
</evidence>
<dbReference type="Proteomes" id="UP000662783">
    <property type="component" value="Chromosome"/>
</dbReference>
<dbReference type="HAMAP" id="MF_01147">
    <property type="entry name" value="Lgt"/>
    <property type="match status" value="1"/>
</dbReference>
<keyword evidence="9" id="KW-1185">Reference proteome</keyword>
<feature type="transmembrane region" description="Helical" evidence="7">
    <location>
        <begin position="304"/>
        <end position="324"/>
    </location>
</feature>
<comment type="subcellular location">
    <subcellularLocation>
        <location evidence="7">Cell membrane</location>
        <topology evidence="7">Multi-pass membrane protein</topology>
    </subcellularLocation>
</comment>
<feature type="transmembrane region" description="Helical" evidence="7">
    <location>
        <begin position="59"/>
        <end position="80"/>
    </location>
</feature>
<feature type="transmembrane region" description="Helical" evidence="7">
    <location>
        <begin position="330"/>
        <end position="348"/>
    </location>
</feature>
<evidence type="ECO:0000256" key="1">
    <source>
        <dbReference type="ARBA" id="ARBA00007150"/>
    </source>
</evidence>
<dbReference type="EC" id="2.5.1.145" evidence="7"/>
<dbReference type="GO" id="GO:0008961">
    <property type="term" value="F:phosphatidylglycerol-prolipoprotein diacylglyceryl transferase activity"/>
    <property type="evidence" value="ECO:0007669"/>
    <property type="project" value="UniProtKB-UniRule"/>
</dbReference>
<feature type="transmembrane region" description="Helical" evidence="7">
    <location>
        <begin position="100"/>
        <end position="117"/>
    </location>
</feature>
<dbReference type="AlphaFoldDB" id="A0A974WKB1"/>
<feature type="transmembrane region" description="Helical" evidence="7">
    <location>
        <begin position="369"/>
        <end position="386"/>
    </location>
</feature>